<sequence>MAIRILARPTYGLTFEVTTLSAGIANGETVWWVEFSGWPGAKFGADPTLGGLCATVGNLMTLALDGSWPIERIAA</sequence>
<gene>
    <name evidence="1" type="ORF">LCGC14_1839450</name>
</gene>
<protein>
    <submittedName>
        <fullName evidence="1">Uncharacterized protein</fullName>
    </submittedName>
</protein>
<accession>A0A0F9H1U6</accession>
<reference evidence="1" key="1">
    <citation type="journal article" date="2015" name="Nature">
        <title>Complex archaea that bridge the gap between prokaryotes and eukaryotes.</title>
        <authorList>
            <person name="Spang A."/>
            <person name="Saw J.H."/>
            <person name="Jorgensen S.L."/>
            <person name="Zaremba-Niedzwiedzka K."/>
            <person name="Martijn J."/>
            <person name="Lind A.E."/>
            <person name="van Eijk R."/>
            <person name="Schleper C."/>
            <person name="Guy L."/>
            <person name="Ettema T.J."/>
        </authorList>
    </citation>
    <scope>NUCLEOTIDE SEQUENCE</scope>
</reference>
<dbReference type="EMBL" id="LAZR01018295">
    <property type="protein sequence ID" value="KKL96936.1"/>
    <property type="molecule type" value="Genomic_DNA"/>
</dbReference>
<comment type="caution">
    <text evidence="1">The sequence shown here is derived from an EMBL/GenBank/DDBJ whole genome shotgun (WGS) entry which is preliminary data.</text>
</comment>
<evidence type="ECO:0000313" key="1">
    <source>
        <dbReference type="EMBL" id="KKL96936.1"/>
    </source>
</evidence>
<name>A0A0F9H1U6_9ZZZZ</name>
<proteinExistence type="predicted"/>
<organism evidence="1">
    <name type="scientific">marine sediment metagenome</name>
    <dbReference type="NCBI Taxonomy" id="412755"/>
    <lineage>
        <taxon>unclassified sequences</taxon>
        <taxon>metagenomes</taxon>
        <taxon>ecological metagenomes</taxon>
    </lineage>
</organism>
<dbReference type="AlphaFoldDB" id="A0A0F9H1U6"/>